<dbReference type="InterPro" id="IPR036388">
    <property type="entry name" value="WH-like_DNA-bd_sf"/>
</dbReference>
<keyword evidence="3" id="KW-1185">Reference proteome</keyword>
<evidence type="ECO:0000313" key="2">
    <source>
        <dbReference type="EMBL" id="SDY08807.1"/>
    </source>
</evidence>
<evidence type="ECO:0000256" key="1">
    <source>
        <dbReference type="SAM" id="MobiDB-lite"/>
    </source>
</evidence>
<dbReference type="AlphaFoldDB" id="A0A1H3H097"/>
<protein>
    <recommendedName>
        <fullName evidence="4">DUF433 domain-containing protein</fullName>
    </recommendedName>
</protein>
<dbReference type="InterPro" id="IPR007367">
    <property type="entry name" value="DUF433"/>
</dbReference>
<dbReference type="RefSeq" id="WP_092731323.1">
    <property type="nucleotide sequence ID" value="NZ_FNPC01000003.1"/>
</dbReference>
<dbReference type="Proteomes" id="UP000199079">
    <property type="component" value="Unassembled WGS sequence"/>
</dbReference>
<name>A0A1H3H097_9EURY</name>
<sequence length="102" mass="11717">MSKQMNTVVSGDESDIHDEPHIRDRRITVSHIHALVEERDLDARTVADRFDLTASEVYHALAYYHDHPEEMRAVEERRRELHETAKDDPSIITGPEDLPGSS</sequence>
<proteinExistence type="predicted"/>
<accession>A0A1H3H097</accession>
<feature type="region of interest" description="Disordered" evidence="1">
    <location>
        <begin position="1"/>
        <end position="22"/>
    </location>
</feature>
<feature type="compositionally biased region" description="Basic and acidic residues" evidence="1">
    <location>
        <begin position="75"/>
        <end position="89"/>
    </location>
</feature>
<dbReference type="Gene3D" id="1.10.10.10">
    <property type="entry name" value="Winged helix-like DNA-binding domain superfamily/Winged helix DNA-binding domain"/>
    <property type="match status" value="1"/>
</dbReference>
<dbReference type="Pfam" id="PF04255">
    <property type="entry name" value="DUF433"/>
    <property type="match status" value="1"/>
</dbReference>
<organism evidence="2 3">
    <name type="scientific">Halopenitus persicus</name>
    <dbReference type="NCBI Taxonomy" id="1048396"/>
    <lineage>
        <taxon>Archaea</taxon>
        <taxon>Methanobacteriati</taxon>
        <taxon>Methanobacteriota</taxon>
        <taxon>Stenosarchaea group</taxon>
        <taxon>Halobacteria</taxon>
        <taxon>Halobacteriales</taxon>
        <taxon>Haloferacaceae</taxon>
        <taxon>Halopenitus</taxon>
    </lineage>
</organism>
<dbReference type="OrthoDB" id="190701at2157"/>
<evidence type="ECO:0008006" key="4">
    <source>
        <dbReference type="Google" id="ProtNLM"/>
    </source>
</evidence>
<dbReference type="InterPro" id="IPR009057">
    <property type="entry name" value="Homeodomain-like_sf"/>
</dbReference>
<dbReference type="SUPFAM" id="SSF46689">
    <property type="entry name" value="Homeodomain-like"/>
    <property type="match status" value="1"/>
</dbReference>
<evidence type="ECO:0000313" key="3">
    <source>
        <dbReference type="Proteomes" id="UP000199079"/>
    </source>
</evidence>
<reference evidence="3" key="1">
    <citation type="submission" date="2016-10" db="EMBL/GenBank/DDBJ databases">
        <authorList>
            <person name="Varghese N."/>
            <person name="Submissions S."/>
        </authorList>
    </citation>
    <scope>NUCLEOTIDE SEQUENCE [LARGE SCALE GENOMIC DNA]</scope>
    <source>
        <strain evidence="3">DC30,IBRC 10041,KCTC 4046</strain>
    </source>
</reference>
<dbReference type="EMBL" id="FNPC01000003">
    <property type="protein sequence ID" value="SDY08807.1"/>
    <property type="molecule type" value="Genomic_DNA"/>
</dbReference>
<gene>
    <name evidence="2" type="ORF">SAMN05216564_10361</name>
</gene>
<feature type="region of interest" description="Disordered" evidence="1">
    <location>
        <begin position="75"/>
        <end position="102"/>
    </location>
</feature>